<protein>
    <recommendedName>
        <fullName evidence="8">EXPERA domain-containing protein</fullName>
    </recommendedName>
</protein>
<evidence type="ECO:0000259" key="8">
    <source>
        <dbReference type="PROSITE" id="PS51751"/>
    </source>
</evidence>
<evidence type="ECO:0000256" key="5">
    <source>
        <dbReference type="PROSITE-ProRule" id="PRU01087"/>
    </source>
</evidence>
<proteinExistence type="predicted"/>
<feature type="compositionally biased region" description="Polar residues" evidence="6">
    <location>
        <begin position="209"/>
        <end position="218"/>
    </location>
</feature>
<evidence type="ECO:0000256" key="6">
    <source>
        <dbReference type="SAM" id="MobiDB-lite"/>
    </source>
</evidence>
<evidence type="ECO:0000256" key="4">
    <source>
        <dbReference type="ARBA" id="ARBA00023136"/>
    </source>
</evidence>
<dbReference type="GO" id="GO:0016020">
    <property type="term" value="C:membrane"/>
    <property type="evidence" value="ECO:0007669"/>
    <property type="project" value="UniProtKB-SubCell"/>
</dbReference>
<feature type="transmembrane region" description="Helical" evidence="7">
    <location>
        <begin position="34"/>
        <end position="52"/>
    </location>
</feature>
<dbReference type="Proteomes" id="UP001161757">
    <property type="component" value="Unassembled WGS sequence"/>
</dbReference>
<feature type="region of interest" description="Disordered" evidence="6">
    <location>
        <begin position="192"/>
        <end position="218"/>
    </location>
</feature>
<dbReference type="Pfam" id="PF05241">
    <property type="entry name" value="EBP"/>
    <property type="match status" value="1"/>
</dbReference>
<feature type="transmembrane region" description="Helical" evidence="7">
    <location>
        <begin position="156"/>
        <end position="175"/>
    </location>
</feature>
<keyword evidence="2 5" id="KW-0812">Transmembrane</keyword>
<dbReference type="PROSITE" id="PS51751">
    <property type="entry name" value="EXPERA"/>
    <property type="match status" value="1"/>
</dbReference>
<sequence length="218" mass="24871">MASIQPSQTSSGGIQSQSQSQGHRRPRPLASRKLDIVYLVFFIIHVPVMLLIDLAPLQPTWLRPRISYTLREYYLERYQDRYFEHPPAWFTAYMYLEAGYHSPLSLWMIWNIPRDHILVPLHLLLFALETAITTLTCVVDVAAWEGYTAIQRKDLYGLYVPYLVIACIMGIDAFFRVKRQITIMQPADTNARTGPGVSGSGLVAEAEENGQQQKGKRA</sequence>
<evidence type="ECO:0000256" key="1">
    <source>
        <dbReference type="ARBA" id="ARBA00004141"/>
    </source>
</evidence>
<dbReference type="AlphaFoldDB" id="A0AAN6IXE0"/>
<dbReference type="EMBL" id="JAJGCB010000002">
    <property type="protein sequence ID" value="KAJ8994814.1"/>
    <property type="molecule type" value="Genomic_DNA"/>
</dbReference>
<evidence type="ECO:0000313" key="9">
    <source>
        <dbReference type="EMBL" id="KAJ8994814.1"/>
    </source>
</evidence>
<keyword evidence="4 5" id="KW-0472">Membrane</keyword>
<feature type="transmembrane region" description="Helical" evidence="7">
    <location>
        <begin position="121"/>
        <end position="144"/>
    </location>
</feature>
<dbReference type="GO" id="GO:0005783">
    <property type="term" value="C:endoplasmic reticulum"/>
    <property type="evidence" value="ECO:0007669"/>
    <property type="project" value="TreeGrafter"/>
</dbReference>
<dbReference type="InterPro" id="IPR033118">
    <property type="entry name" value="EXPERA"/>
</dbReference>
<evidence type="ECO:0000256" key="2">
    <source>
        <dbReference type="ARBA" id="ARBA00022692"/>
    </source>
</evidence>
<accession>A0AAN6IXE0</accession>
<dbReference type="PANTHER" id="PTHR31204:SF1">
    <property type="entry name" value="SIGMA INTRACELLULAR RECEPTOR 2"/>
    <property type="match status" value="1"/>
</dbReference>
<feature type="transmembrane region" description="Helical" evidence="7">
    <location>
        <begin position="88"/>
        <end position="109"/>
    </location>
</feature>
<gene>
    <name evidence="9" type="ORF">HRR80_001514</name>
</gene>
<dbReference type="InterPro" id="IPR051987">
    <property type="entry name" value="Sigma-2_receptor-like"/>
</dbReference>
<reference evidence="9" key="1">
    <citation type="submission" date="2023-01" db="EMBL/GenBank/DDBJ databases">
        <title>Exophiala dermititidis isolated from Cystic Fibrosis Patient.</title>
        <authorList>
            <person name="Kurbessoian T."/>
            <person name="Crocker A."/>
            <person name="Murante D."/>
            <person name="Hogan D.A."/>
            <person name="Stajich J.E."/>
        </authorList>
    </citation>
    <scope>NUCLEOTIDE SEQUENCE</scope>
    <source>
        <strain evidence="9">Ex8</strain>
    </source>
</reference>
<name>A0AAN6IXE0_EXODE</name>
<feature type="domain" description="EXPERA" evidence="8">
    <location>
        <begin position="34"/>
        <end position="170"/>
    </location>
</feature>
<feature type="region of interest" description="Disordered" evidence="6">
    <location>
        <begin position="1"/>
        <end position="27"/>
    </location>
</feature>
<evidence type="ECO:0000256" key="3">
    <source>
        <dbReference type="ARBA" id="ARBA00022989"/>
    </source>
</evidence>
<evidence type="ECO:0000256" key="7">
    <source>
        <dbReference type="SAM" id="Phobius"/>
    </source>
</evidence>
<comment type="subcellular location">
    <subcellularLocation>
        <location evidence="1">Membrane</location>
        <topology evidence="1">Multi-pass membrane protein</topology>
    </subcellularLocation>
</comment>
<comment type="caution">
    <text evidence="9">The sequence shown here is derived from an EMBL/GenBank/DDBJ whole genome shotgun (WGS) entry which is preliminary data.</text>
</comment>
<keyword evidence="3 5" id="KW-1133">Transmembrane helix</keyword>
<dbReference type="PANTHER" id="PTHR31204">
    <property type="entry name" value="SIGMA INTRACELLULAR RECEPTOR 2"/>
    <property type="match status" value="1"/>
</dbReference>
<feature type="compositionally biased region" description="Low complexity" evidence="6">
    <location>
        <begin position="1"/>
        <end position="21"/>
    </location>
</feature>
<evidence type="ECO:0000313" key="10">
    <source>
        <dbReference type="Proteomes" id="UP001161757"/>
    </source>
</evidence>
<organism evidence="9 10">
    <name type="scientific">Exophiala dermatitidis</name>
    <name type="common">Black yeast-like fungus</name>
    <name type="synonym">Wangiella dermatitidis</name>
    <dbReference type="NCBI Taxonomy" id="5970"/>
    <lineage>
        <taxon>Eukaryota</taxon>
        <taxon>Fungi</taxon>
        <taxon>Dikarya</taxon>
        <taxon>Ascomycota</taxon>
        <taxon>Pezizomycotina</taxon>
        <taxon>Eurotiomycetes</taxon>
        <taxon>Chaetothyriomycetidae</taxon>
        <taxon>Chaetothyriales</taxon>
        <taxon>Herpotrichiellaceae</taxon>
        <taxon>Exophiala</taxon>
    </lineage>
</organism>